<gene>
    <name evidence="6" type="primary">pyrC</name>
    <name evidence="8" type="ORF">H8S45_12650</name>
</gene>
<dbReference type="GO" id="GO:0005737">
    <property type="term" value="C:cytoplasm"/>
    <property type="evidence" value="ECO:0007669"/>
    <property type="project" value="TreeGrafter"/>
</dbReference>
<comment type="cofactor">
    <cofactor evidence="6">
        <name>Zn(2+)</name>
        <dbReference type="ChEBI" id="CHEBI:29105"/>
    </cofactor>
    <text evidence="6">Binds 2 Zn(2+) ions per subunit.</text>
</comment>
<comment type="function">
    <text evidence="1 6">Catalyzes the reversible cyclization of carbamoyl aspartate to dihydroorotate.</text>
</comment>
<dbReference type="Gene3D" id="2.30.40.10">
    <property type="entry name" value="Urease, subunit C, domain 1"/>
    <property type="match status" value="1"/>
</dbReference>
<evidence type="ECO:0000256" key="1">
    <source>
        <dbReference type="ARBA" id="ARBA00002368"/>
    </source>
</evidence>
<comment type="catalytic activity">
    <reaction evidence="6">
        <text>(S)-dihydroorotate + H2O = N-carbamoyl-L-aspartate + H(+)</text>
        <dbReference type="Rhea" id="RHEA:24296"/>
        <dbReference type="ChEBI" id="CHEBI:15377"/>
        <dbReference type="ChEBI" id="CHEBI:15378"/>
        <dbReference type="ChEBI" id="CHEBI:30864"/>
        <dbReference type="ChEBI" id="CHEBI:32814"/>
        <dbReference type="EC" id="3.5.2.3"/>
    </reaction>
</comment>
<feature type="binding site" evidence="6">
    <location>
        <begin position="63"/>
        <end position="65"/>
    </location>
    <ligand>
        <name>substrate</name>
    </ligand>
</feature>
<dbReference type="PROSITE" id="PS00483">
    <property type="entry name" value="DIHYDROOROTASE_2"/>
    <property type="match status" value="1"/>
</dbReference>
<feature type="binding site" evidence="6">
    <location>
        <position position="179"/>
    </location>
    <ligand>
        <name>Zn(2+)</name>
        <dbReference type="ChEBI" id="CHEBI:29105"/>
        <label>2</label>
    </ligand>
</feature>
<comment type="caution">
    <text evidence="8">The sequence shown here is derived from an EMBL/GenBank/DDBJ whole genome shotgun (WGS) entry which is preliminary data.</text>
</comment>
<feature type="binding site" evidence="6">
    <location>
        <position position="95"/>
    </location>
    <ligand>
        <name>substrate</name>
    </ligand>
</feature>
<evidence type="ECO:0000256" key="2">
    <source>
        <dbReference type="ARBA" id="ARBA00010286"/>
    </source>
</evidence>
<dbReference type="GO" id="GO:0008270">
    <property type="term" value="F:zinc ion binding"/>
    <property type="evidence" value="ECO:0007669"/>
    <property type="project" value="UniProtKB-UniRule"/>
</dbReference>
<reference evidence="8" key="1">
    <citation type="submission" date="2020-08" db="EMBL/GenBank/DDBJ databases">
        <title>Genome public.</title>
        <authorList>
            <person name="Liu C."/>
            <person name="Sun Q."/>
        </authorList>
    </citation>
    <scope>NUCLEOTIDE SEQUENCE</scope>
    <source>
        <strain evidence="8">NSJ-28</strain>
    </source>
</reference>
<feature type="binding site" evidence="6">
    <location>
        <position position="279"/>
    </location>
    <ligand>
        <name>substrate</name>
    </ligand>
</feature>
<dbReference type="SUPFAM" id="SSF51338">
    <property type="entry name" value="Composite domain of metallo-dependent hydrolases"/>
    <property type="match status" value="1"/>
</dbReference>
<evidence type="ECO:0000313" key="9">
    <source>
        <dbReference type="Proteomes" id="UP000606499"/>
    </source>
</evidence>
<keyword evidence="5 6" id="KW-0665">Pyrimidine biosynthesis</keyword>
<evidence type="ECO:0000259" key="7">
    <source>
        <dbReference type="Pfam" id="PF12890"/>
    </source>
</evidence>
<dbReference type="PANTHER" id="PTHR43668">
    <property type="entry name" value="ALLANTOINASE"/>
    <property type="match status" value="1"/>
</dbReference>
<dbReference type="GO" id="GO:0044205">
    <property type="term" value="P:'de novo' UMP biosynthetic process"/>
    <property type="evidence" value="ECO:0007669"/>
    <property type="project" value="UniProtKB-UniRule"/>
</dbReference>
<organism evidence="8 9">
    <name type="scientific">Agathobaculum faecis</name>
    <dbReference type="NCBI Taxonomy" id="2763013"/>
    <lineage>
        <taxon>Bacteria</taxon>
        <taxon>Bacillati</taxon>
        <taxon>Bacillota</taxon>
        <taxon>Clostridia</taxon>
        <taxon>Eubacteriales</taxon>
        <taxon>Butyricicoccaceae</taxon>
        <taxon>Agathobaculum</taxon>
    </lineage>
</organism>
<dbReference type="InterPro" id="IPR032466">
    <property type="entry name" value="Metal_Hydrolase"/>
</dbReference>
<dbReference type="CDD" id="cd01317">
    <property type="entry name" value="DHOase_IIa"/>
    <property type="match status" value="1"/>
</dbReference>
<evidence type="ECO:0000256" key="5">
    <source>
        <dbReference type="ARBA" id="ARBA00022975"/>
    </source>
</evidence>
<dbReference type="Gene3D" id="3.20.20.140">
    <property type="entry name" value="Metal-dependent hydrolases"/>
    <property type="match status" value="1"/>
</dbReference>
<feature type="domain" description="Dihydroorotase catalytic" evidence="7">
    <location>
        <begin position="53"/>
        <end position="237"/>
    </location>
</feature>
<dbReference type="EMBL" id="JACOPL010000013">
    <property type="protein sequence ID" value="MBC5726303.1"/>
    <property type="molecule type" value="Genomic_DNA"/>
</dbReference>
<proteinExistence type="inferred from homology"/>
<dbReference type="GO" id="GO:0004038">
    <property type="term" value="F:allantoinase activity"/>
    <property type="evidence" value="ECO:0007669"/>
    <property type="project" value="TreeGrafter"/>
</dbReference>
<dbReference type="GO" id="GO:0004151">
    <property type="term" value="F:dihydroorotase activity"/>
    <property type="evidence" value="ECO:0007669"/>
    <property type="project" value="UniProtKB-UniRule"/>
</dbReference>
<dbReference type="Proteomes" id="UP000606499">
    <property type="component" value="Unassembled WGS sequence"/>
</dbReference>
<keyword evidence="9" id="KW-1185">Reference proteome</keyword>
<dbReference type="Pfam" id="PF12890">
    <property type="entry name" value="DHOase"/>
    <property type="match status" value="1"/>
</dbReference>
<dbReference type="InterPro" id="IPR004722">
    <property type="entry name" value="DHOase"/>
</dbReference>
<dbReference type="PANTHER" id="PTHR43668:SF2">
    <property type="entry name" value="ALLANTOINASE"/>
    <property type="match status" value="1"/>
</dbReference>
<feature type="active site" evidence="6">
    <location>
        <position position="306"/>
    </location>
</feature>
<feature type="binding site" evidence="6">
    <location>
        <position position="61"/>
    </location>
    <ligand>
        <name>Zn(2+)</name>
        <dbReference type="ChEBI" id="CHEBI:29105"/>
        <label>1</label>
    </ligand>
</feature>
<keyword evidence="3 6" id="KW-0479">Metal-binding</keyword>
<dbReference type="GO" id="GO:0006145">
    <property type="term" value="P:purine nucleobase catabolic process"/>
    <property type="evidence" value="ECO:0007669"/>
    <property type="project" value="TreeGrafter"/>
</dbReference>
<dbReference type="EC" id="3.5.2.3" evidence="6"/>
<accession>A0A923LX40</accession>
<feature type="binding site" evidence="6">
    <location>
        <position position="233"/>
    </location>
    <ligand>
        <name>Zn(2+)</name>
        <dbReference type="ChEBI" id="CHEBI:29105"/>
        <label>2</label>
    </ligand>
</feature>
<comment type="pathway">
    <text evidence="6">Pyrimidine metabolism; UMP biosynthesis via de novo pathway; (S)-dihydroorotate from bicarbonate: step 3/3.</text>
</comment>
<dbReference type="InterPro" id="IPR024403">
    <property type="entry name" value="DHOase_cat"/>
</dbReference>
<dbReference type="RefSeq" id="WP_054327974.1">
    <property type="nucleotide sequence ID" value="NZ_JACOPL010000013.1"/>
</dbReference>
<dbReference type="InterPro" id="IPR002195">
    <property type="entry name" value="Dihydroorotase_CS"/>
</dbReference>
<keyword evidence="4 6" id="KW-0378">Hydrolase</keyword>
<evidence type="ECO:0000256" key="4">
    <source>
        <dbReference type="ARBA" id="ARBA00022801"/>
    </source>
</evidence>
<evidence type="ECO:0000313" key="8">
    <source>
        <dbReference type="EMBL" id="MBC5726303.1"/>
    </source>
</evidence>
<feature type="binding site" evidence="6">
    <location>
        <position position="152"/>
    </location>
    <ligand>
        <name>Zn(2+)</name>
        <dbReference type="ChEBI" id="CHEBI:29105"/>
        <label>1</label>
    </ligand>
</feature>
<keyword evidence="6" id="KW-0862">Zinc</keyword>
<protein>
    <recommendedName>
        <fullName evidence="6">Dihydroorotase</fullName>
        <shortName evidence="6">DHOase</shortName>
        <ecNumber evidence="6">3.5.2.3</ecNumber>
    </recommendedName>
</protein>
<feature type="binding site" evidence="6">
    <location>
        <position position="306"/>
    </location>
    <ligand>
        <name>Zn(2+)</name>
        <dbReference type="ChEBI" id="CHEBI:29105"/>
        <label>1</label>
    </ligand>
</feature>
<evidence type="ECO:0000256" key="3">
    <source>
        <dbReference type="ARBA" id="ARBA00022723"/>
    </source>
</evidence>
<name>A0A923LX40_9FIRM</name>
<dbReference type="NCBIfam" id="TIGR00857">
    <property type="entry name" value="pyrC_multi"/>
    <property type="match status" value="1"/>
</dbReference>
<feature type="binding site" evidence="6">
    <location>
        <position position="310"/>
    </location>
    <ligand>
        <name>substrate</name>
    </ligand>
</feature>
<comment type="similarity">
    <text evidence="2 6">Belongs to the metallo-dependent hydrolases superfamily. DHOase family. Class I DHOase subfamily.</text>
</comment>
<sequence>MLLLQNGRVLDPYTGTDAPRDVLIGDDGVIAAVSKRLQPPPGCECWDAAGLTVSPGFVDGHVHFRDPGQTEKEDVLTGAAAAAAGGYATVICMANTLPACDTPETIRYVTEKARGCAVQVLQAGAVTKGLKGRELTDFGALKAAGAPCLTDDGLNLTDAGLCREAMARAAAQDILLSFHEEEPSLVPSPGVNYGSKAAKEFGVPGAMASAESAMIARDIALALDTGARVLFQHVSSAQSVALIRAGKALGARIYAEVTPHHLSLTEADVCTHGAYARMNPPLRTEADREALIGALADGTIDMVATDHAPHTAEEKAREFAKAPSGITGLETAFSVCNTFLVQTGRLSPMQLVERMSRTPAELYGLSGRAVREGNFARLVLLDWKRETVYRSYRSKAANTPYTGMPLTGAPRAIVTGAKVTAR</sequence>
<feature type="binding site" evidence="6">
    <location>
        <position position="63"/>
    </location>
    <ligand>
        <name>Zn(2+)</name>
        <dbReference type="ChEBI" id="CHEBI:29105"/>
        <label>1</label>
    </ligand>
</feature>
<feature type="binding site" evidence="6">
    <location>
        <position position="152"/>
    </location>
    <ligand>
        <name>Zn(2+)</name>
        <dbReference type="ChEBI" id="CHEBI:29105"/>
        <label>2</label>
    </ligand>
</feature>
<evidence type="ECO:0000256" key="6">
    <source>
        <dbReference type="HAMAP-Rule" id="MF_00220"/>
    </source>
</evidence>
<dbReference type="HAMAP" id="MF_00220_B">
    <property type="entry name" value="PyrC_classI_B"/>
    <property type="match status" value="1"/>
</dbReference>
<dbReference type="InterPro" id="IPR050138">
    <property type="entry name" value="DHOase/Allantoinase_Hydrolase"/>
</dbReference>
<dbReference type="InterPro" id="IPR011059">
    <property type="entry name" value="Metal-dep_hydrolase_composite"/>
</dbReference>
<comment type="caution">
    <text evidence="6">Lacks conserved residue(s) required for the propagation of feature annotation.</text>
</comment>
<dbReference type="SUPFAM" id="SSF51556">
    <property type="entry name" value="Metallo-dependent hydrolases"/>
    <property type="match status" value="1"/>
</dbReference>
<dbReference type="AlphaFoldDB" id="A0A923LX40"/>